<sequence>MTTEDRSDVMDLPVRDAWAGRWGLTRTSGNRWRASISPRWSLPDRVFGGYSAALCCAATLAAEGSEPVEPESRQLLSATIAFLAPVRAGEIEFEVGEVRRGRRVTWLTGIGRQDDRQVISSTLAVAPSGTDPAPASVEPIEPPADLPTLDYLAETWPFAANFDERAVDYPESLEKFCDGSTTIDLWVKALDPVFCGDALSEQVADVAIADAHLLDGVLRSSGTSLTEAFSIDLQVAWAEEPLTTAWRRVQIEGNPSAQYGAARGVVLAADGSVRAWAMQRGMLDV</sequence>
<evidence type="ECO:0000313" key="3">
    <source>
        <dbReference type="Proteomes" id="UP000184440"/>
    </source>
</evidence>
<dbReference type="SUPFAM" id="SSF54637">
    <property type="entry name" value="Thioesterase/thiol ester dehydrase-isomerase"/>
    <property type="match status" value="2"/>
</dbReference>
<evidence type="ECO:0000313" key="2">
    <source>
        <dbReference type="EMBL" id="SHN40065.1"/>
    </source>
</evidence>
<dbReference type="AlphaFoldDB" id="A0A1M7R490"/>
<dbReference type="Pfam" id="PF13622">
    <property type="entry name" value="4HBT_3"/>
    <property type="match status" value="1"/>
</dbReference>
<accession>A0A1M7R490</accession>
<dbReference type="OrthoDB" id="4605837at2"/>
<gene>
    <name evidence="2" type="ORF">SAMN05443668_106420</name>
</gene>
<dbReference type="RefSeq" id="WP_084741591.1">
    <property type="nucleotide sequence ID" value="NZ_FRCS01000006.1"/>
</dbReference>
<dbReference type="InterPro" id="IPR042171">
    <property type="entry name" value="Acyl-CoA_hotdog"/>
</dbReference>
<proteinExistence type="predicted"/>
<dbReference type="STRING" id="134849.SAMN05443668_106420"/>
<reference evidence="2 3" key="1">
    <citation type="submission" date="2016-11" db="EMBL/GenBank/DDBJ databases">
        <authorList>
            <person name="Jaros S."/>
            <person name="Januszkiewicz K."/>
            <person name="Wedrychowicz H."/>
        </authorList>
    </citation>
    <scope>NUCLEOTIDE SEQUENCE [LARGE SCALE GENOMIC DNA]</scope>
    <source>
        <strain evidence="2 3">DSM 46144</strain>
    </source>
</reference>
<name>A0A1M7R490_9ACTN</name>
<dbReference type="EMBL" id="FRCS01000006">
    <property type="protein sequence ID" value="SHN40065.1"/>
    <property type="molecule type" value="Genomic_DNA"/>
</dbReference>
<dbReference type="Gene3D" id="2.40.160.210">
    <property type="entry name" value="Acyl-CoA thioesterase, double hotdog domain"/>
    <property type="match status" value="1"/>
</dbReference>
<keyword evidence="3" id="KW-1185">Reference proteome</keyword>
<organism evidence="2 3">
    <name type="scientific">Cryptosporangium aurantiacum</name>
    <dbReference type="NCBI Taxonomy" id="134849"/>
    <lineage>
        <taxon>Bacteria</taxon>
        <taxon>Bacillati</taxon>
        <taxon>Actinomycetota</taxon>
        <taxon>Actinomycetes</taxon>
        <taxon>Cryptosporangiales</taxon>
        <taxon>Cryptosporangiaceae</taxon>
        <taxon>Cryptosporangium</taxon>
    </lineage>
</organism>
<dbReference type="InterPro" id="IPR049449">
    <property type="entry name" value="TesB_ACOT8-like_N"/>
</dbReference>
<evidence type="ECO:0000259" key="1">
    <source>
        <dbReference type="Pfam" id="PF13622"/>
    </source>
</evidence>
<feature type="domain" description="Acyl-CoA thioesterase-like N-terminal HotDog" evidence="1">
    <location>
        <begin position="37"/>
        <end position="122"/>
    </location>
</feature>
<protein>
    <submittedName>
        <fullName evidence="2">Acyl-CoA thioesterase</fullName>
    </submittedName>
</protein>
<dbReference type="Proteomes" id="UP000184440">
    <property type="component" value="Unassembled WGS sequence"/>
</dbReference>
<dbReference type="InterPro" id="IPR029069">
    <property type="entry name" value="HotDog_dom_sf"/>
</dbReference>